<dbReference type="RefSeq" id="YP_002922615.1">
    <property type="nucleotide sequence ID" value="NC_012742.1"/>
</dbReference>
<sequence length="72" mass="7527">MTHQEATSKRRGRPPKAAKSAPQAPTATHVADDDQAALQARTGAPVNADPAAAVAKQLHAWLSSLARGPRHD</sequence>
<feature type="region of interest" description="Disordered" evidence="1">
    <location>
        <begin position="1"/>
        <end position="33"/>
    </location>
</feature>
<dbReference type="KEGG" id="vg:7943883"/>
<evidence type="ECO:0000313" key="2">
    <source>
        <dbReference type="EMBL" id="ACE75741.1"/>
    </source>
</evidence>
<keyword evidence="3" id="KW-1185">Reference proteome</keyword>
<dbReference type="GeneID" id="7943883"/>
<dbReference type="EMBL" id="EU717894">
    <property type="protein sequence ID" value="ACE75741.1"/>
    <property type="molecule type" value="Genomic_DNA"/>
</dbReference>
<protein>
    <submittedName>
        <fullName evidence="2">p01</fullName>
    </submittedName>
</protein>
<accession>C4ML01</accession>
<reference evidence="2 3" key="1">
    <citation type="journal article" date="2009" name="Appl. Environ. Microbiol.">
        <title>Genomic characterization of the intron-containing T7-like phage phiL7 of Xanthomonas campestris.</title>
        <authorList>
            <person name="Lee C.N."/>
            <person name="Lin J.W."/>
            <person name="Weng S.F."/>
            <person name="Tseng Y.H."/>
        </authorList>
    </citation>
    <scope>NUCLEOTIDE SEQUENCE</scope>
</reference>
<feature type="compositionally biased region" description="Low complexity" evidence="1">
    <location>
        <begin position="17"/>
        <end position="28"/>
    </location>
</feature>
<evidence type="ECO:0000256" key="1">
    <source>
        <dbReference type="SAM" id="MobiDB-lite"/>
    </source>
</evidence>
<organism evidence="2 3">
    <name type="scientific">Xanthomonas phage phiL7</name>
    <dbReference type="NCBI Taxonomy" id="538979"/>
    <lineage>
        <taxon>Viruses</taxon>
        <taxon>Duplodnaviria</taxon>
        <taxon>Heunggongvirae</taxon>
        <taxon>Uroviricota</taxon>
        <taxon>Caudoviricetes</taxon>
        <taxon>Eisenstarkvirus</taxon>
        <taxon>Eisenstarkvirus L7</taxon>
    </lineage>
</organism>
<proteinExistence type="predicted"/>
<dbReference type="Proteomes" id="UP000001480">
    <property type="component" value="Segment"/>
</dbReference>
<evidence type="ECO:0000313" key="3">
    <source>
        <dbReference type="Proteomes" id="UP000001480"/>
    </source>
</evidence>
<name>C4ML01_9CAUD</name>